<organism evidence="1 2">
    <name type="scientific">Catharanthus roseus</name>
    <name type="common">Madagascar periwinkle</name>
    <name type="synonym">Vinca rosea</name>
    <dbReference type="NCBI Taxonomy" id="4058"/>
    <lineage>
        <taxon>Eukaryota</taxon>
        <taxon>Viridiplantae</taxon>
        <taxon>Streptophyta</taxon>
        <taxon>Embryophyta</taxon>
        <taxon>Tracheophyta</taxon>
        <taxon>Spermatophyta</taxon>
        <taxon>Magnoliopsida</taxon>
        <taxon>eudicotyledons</taxon>
        <taxon>Gunneridae</taxon>
        <taxon>Pentapetalae</taxon>
        <taxon>asterids</taxon>
        <taxon>lamiids</taxon>
        <taxon>Gentianales</taxon>
        <taxon>Apocynaceae</taxon>
        <taxon>Rauvolfioideae</taxon>
        <taxon>Vinceae</taxon>
        <taxon>Catharanthinae</taxon>
        <taxon>Catharanthus</taxon>
    </lineage>
</organism>
<gene>
    <name evidence="1" type="ORF">M9H77_11411</name>
</gene>
<accession>A0ACC0BEH5</accession>
<protein>
    <submittedName>
        <fullName evidence="1">Uncharacterized protein</fullName>
    </submittedName>
</protein>
<dbReference type="Proteomes" id="UP001060085">
    <property type="component" value="Linkage Group LG03"/>
</dbReference>
<evidence type="ECO:0000313" key="2">
    <source>
        <dbReference type="Proteomes" id="UP001060085"/>
    </source>
</evidence>
<name>A0ACC0BEH5_CATRO</name>
<sequence>MLIIAHRLNTIIDCDRILLLDSGRVVEYDTPERLLHNEESSFSKMVQSTGAANAQYLRSLVLDAGDKVESEKPHLDGQRRWLASSRWAAAAQFALAVSLTSSHNDLVQLEINEEDNILKKTRDAVITLQGVLEGKHDQSITETLDQYHVSKDRWWSALYKMIEGLAVMSRLARNRLHQSEYEYQDKTIDWDHVAIFCLFALGSQCSRSWTIQLWANYEHVIDPVRMYAQSCE</sequence>
<reference evidence="2" key="1">
    <citation type="journal article" date="2023" name="Nat. Plants">
        <title>Single-cell RNA sequencing provides a high-resolution roadmap for understanding the multicellular compartmentation of specialized metabolism.</title>
        <authorList>
            <person name="Sun S."/>
            <person name="Shen X."/>
            <person name="Li Y."/>
            <person name="Li Y."/>
            <person name="Wang S."/>
            <person name="Li R."/>
            <person name="Zhang H."/>
            <person name="Shen G."/>
            <person name="Guo B."/>
            <person name="Wei J."/>
            <person name="Xu J."/>
            <person name="St-Pierre B."/>
            <person name="Chen S."/>
            <person name="Sun C."/>
        </authorList>
    </citation>
    <scope>NUCLEOTIDE SEQUENCE [LARGE SCALE GENOMIC DNA]</scope>
</reference>
<dbReference type="EMBL" id="CM044703">
    <property type="protein sequence ID" value="KAI5671047.1"/>
    <property type="molecule type" value="Genomic_DNA"/>
</dbReference>
<comment type="caution">
    <text evidence="1">The sequence shown here is derived from an EMBL/GenBank/DDBJ whole genome shotgun (WGS) entry which is preliminary data.</text>
</comment>
<proteinExistence type="predicted"/>
<keyword evidence="2" id="KW-1185">Reference proteome</keyword>
<evidence type="ECO:0000313" key="1">
    <source>
        <dbReference type="EMBL" id="KAI5671047.1"/>
    </source>
</evidence>